<evidence type="ECO:0000256" key="3">
    <source>
        <dbReference type="ARBA" id="ARBA00022729"/>
    </source>
</evidence>
<keyword evidence="5" id="KW-0812">Transmembrane</keyword>
<proteinExistence type="predicted"/>
<keyword evidence="2" id="KW-0813">Transport</keyword>
<keyword evidence="5" id="KW-0472">Membrane</keyword>
<keyword evidence="5" id="KW-1133">Transmembrane helix</keyword>
<evidence type="ECO:0000313" key="7">
    <source>
        <dbReference type="EMBL" id="MBU2712078.1"/>
    </source>
</evidence>
<gene>
    <name evidence="7" type="ORF">KCG35_13485</name>
</gene>
<feature type="transmembrane region" description="Helical" evidence="5">
    <location>
        <begin position="12"/>
        <end position="30"/>
    </location>
</feature>
<evidence type="ECO:0000259" key="6">
    <source>
        <dbReference type="Pfam" id="PF17131"/>
    </source>
</evidence>
<evidence type="ECO:0000256" key="4">
    <source>
        <dbReference type="ARBA" id="ARBA00022927"/>
    </source>
</evidence>
<name>A0ABS5ZE19_9GAMM</name>
<dbReference type="InterPro" id="IPR029046">
    <property type="entry name" value="LolA/LolB/LppX"/>
</dbReference>
<dbReference type="CDD" id="cd16329">
    <property type="entry name" value="LolA_like"/>
    <property type="match status" value="1"/>
</dbReference>
<protein>
    <submittedName>
        <fullName evidence="7">Outer membrane lipoprotein-sorting protein</fullName>
    </submittedName>
</protein>
<keyword evidence="4" id="KW-0653">Protein transport</keyword>
<sequence>MHLINKISCRQTVYWLTFSFSVIASTLIVTHTSQASTASNQQVPQALAEAKKRGYEIAENADLQDLGYSDMQVNVKMILLDAMGRRAERSLAVNTLEMTKDGDRSLTLFLSPRDQKGTVLLTHAHPQANDDQWLYLPALRRVKRITANDRSGPFVGSEFAYEDMIRQEVDDYSYRLLKSTQFEDKPAWLLERTPKDIHSGYSKQHVWLDKQAYRIWRIDFYDRKNTLLKTLFFEGYQQYANAYWRPLRSIMENYQTGKKTILEYSDYRFKTGLTTAQFSQYQLRSQAH</sequence>
<dbReference type="EMBL" id="JAGSOY010000030">
    <property type="protein sequence ID" value="MBU2712078.1"/>
    <property type="molecule type" value="Genomic_DNA"/>
</dbReference>
<reference evidence="7 8" key="1">
    <citation type="submission" date="2021-04" db="EMBL/GenBank/DDBJ databases">
        <authorList>
            <person name="Pira H."/>
            <person name="Risdian C."/>
            <person name="Wink J."/>
        </authorList>
    </citation>
    <scope>NUCLEOTIDE SEQUENCE [LARGE SCALE GENOMIC DNA]</scope>
    <source>
        <strain evidence="7 8">WH53</strain>
    </source>
</reference>
<dbReference type="RefSeq" id="WP_215820304.1">
    <property type="nucleotide sequence ID" value="NZ_JAGSOY010000030.1"/>
</dbReference>
<feature type="domain" description="Uncharacterized protein TP-0789" evidence="6">
    <location>
        <begin position="103"/>
        <end position="284"/>
    </location>
</feature>
<dbReference type="Pfam" id="PF17131">
    <property type="entry name" value="LolA_like"/>
    <property type="match status" value="1"/>
</dbReference>
<evidence type="ECO:0000313" key="8">
    <source>
        <dbReference type="Proteomes" id="UP000690515"/>
    </source>
</evidence>
<comment type="caution">
    <text evidence="7">The sequence shown here is derived from an EMBL/GenBank/DDBJ whole genome shotgun (WGS) entry which is preliminary data.</text>
</comment>
<comment type="subunit">
    <text evidence="1">Monomer.</text>
</comment>
<evidence type="ECO:0000256" key="5">
    <source>
        <dbReference type="SAM" id="Phobius"/>
    </source>
</evidence>
<keyword evidence="7" id="KW-0449">Lipoprotein</keyword>
<dbReference type="InterPro" id="IPR033399">
    <property type="entry name" value="TP_0789-like"/>
</dbReference>
<dbReference type="SUPFAM" id="SSF89392">
    <property type="entry name" value="Prokaryotic lipoproteins and lipoprotein localization factors"/>
    <property type="match status" value="1"/>
</dbReference>
<evidence type="ECO:0000256" key="1">
    <source>
        <dbReference type="ARBA" id="ARBA00011245"/>
    </source>
</evidence>
<keyword evidence="8" id="KW-1185">Reference proteome</keyword>
<evidence type="ECO:0000256" key="2">
    <source>
        <dbReference type="ARBA" id="ARBA00022448"/>
    </source>
</evidence>
<keyword evidence="3" id="KW-0732">Signal</keyword>
<dbReference type="Gene3D" id="2.50.20.10">
    <property type="entry name" value="Lipoprotein localisation LolA/LolB/LppX"/>
    <property type="match status" value="1"/>
</dbReference>
<dbReference type="Proteomes" id="UP000690515">
    <property type="component" value="Unassembled WGS sequence"/>
</dbReference>
<accession>A0ABS5ZE19</accession>
<organism evidence="7 8">
    <name type="scientific">Zooshikella harenae</name>
    <dbReference type="NCBI Taxonomy" id="2827238"/>
    <lineage>
        <taxon>Bacteria</taxon>
        <taxon>Pseudomonadati</taxon>
        <taxon>Pseudomonadota</taxon>
        <taxon>Gammaproteobacteria</taxon>
        <taxon>Oceanospirillales</taxon>
        <taxon>Zooshikellaceae</taxon>
        <taxon>Zooshikella</taxon>
    </lineage>
</organism>